<keyword evidence="1" id="KW-0472">Membrane</keyword>
<dbReference type="Proteomes" id="UP001630127">
    <property type="component" value="Unassembled WGS sequence"/>
</dbReference>
<keyword evidence="3" id="KW-1185">Reference proteome</keyword>
<evidence type="ECO:0000256" key="1">
    <source>
        <dbReference type="SAM" id="Phobius"/>
    </source>
</evidence>
<sequence>MHNYVTLEIAMVLFALLCGWTIDTGIVINQEISRNGNNEVIKYIFLGLISNLCFMPDVLSKSKLKITPMKHINSRALIRIVHHHQENKRRIRGSYILMDKSLESSDSDNIAMVVQVGGFVLRREFRGLCVQRCRLLILGSSLQGYKVKASTPFITSSIFSYGD</sequence>
<evidence type="ECO:0000313" key="3">
    <source>
        <dbReference type="Proteomes" id="UP001630127"/>
    </source>
</evidence>
<keyword evidence="1" id="KW-0812">Transmembrane</keyword>
<dbReference type="EMBL" id="JBJUIK010000002">
    <property type="protein sequence ID" value="KAL3534763.1"/>
    <property type="molecule type" value="Genomic_DNA"/>
</dbReference>
<evidence type="ECO:0000313" key="2">
    <source>
        <dbReference type="EMBL" id="KAL3534763.1"/>
    </source>
</evidence>
<comment type="caution">
    <text evidence="2">The sequence shown here is derived from an EMBL/GenBank/DDBJ whole genome shotgun (WGS) entry which is preliminary data.</text>
</comment>
<name>A0ABD3AUC4_9GENT</name>
<organism evidence="2 3">
    <name type="scientific">Cinchona calisaya</name>
    <dbReference type="NCBI Taxonomy" id="153742"/>
    <lineage>
        <taxon>Eukaryota</taxon>
        <taxon>Viridiplantae</taxon>
        <taxon>Streptophyta</taxon>
        <taxon>Embryophyta</taxon>
        <taxon>Tracheophyta</taxon>
        <taxon>Spermatophyta</taxon>
        <taxon>Magnoliopsida</taxon>
        <taxon>eudicotyledons</taxon>
        <taxon>Gunneridae</taxon>
        <taxon>Pentapetalae</taxon>
        <taxon>asterids</taxon>
        <taxon>lamiids</taxon>
        <taxon>Gentianales</taxon>
        <taxon>Rubiaceae</taxon>
        <taxon>Cinchonoideae</taxon>
        <taxon>Cinchoneae</taxon>
        <taxon>Cinchona</taxon>
    </lineage>
</organism>
<protein>
    <submittedName>
        <fullName evidence="2">Uncharacterized protein</fullName>
    </submittedName>
</protein>
<proteinExistence type="predicted"/>
<keyword evidence="1" id="KW-1133">Transmembrane helix</keyword>
<reference evidence="2 3" key="1">
    <citation type="submission" date="2024-11" db="EMBL/GenBank/DDBJ databases">
        <title>A near-complete genome assembly of Cinchona calisaya.</title>
        <authorList>
            <person name="Lian D.C."/>
            <person name="Zhao X.W."/>
            <person name="Wei L."/>
        </authorList>
    </citation>
    <scope>NUCLEOTIDE SEQUENCE [LARGE SCALE GENOMIC DNA]</scope>
    <source>
        <tissue evidence="2">Nenye</tissue>
    </source>
</reference>
<dbReference type="AlphaFoldDB" id="A0ABD3AUC4"/>
<feature type="transmembrane region" description="Helical" evidence="1">
    <location>
        <begin position="40"/>
        <end position="59"/>
    </location>
</feature>
<gene>
    <name evidence="2" type="ORF">ACH5RR_003224</name>
</gene>
<feature type="transmembrane region" description="Helical" evidence="1">
    <location>
        <begin position="7"/>
        <end position="28"/>
    </location>
</feature>
<accession>A0ABD3AUC4</accession>